<evidence type="ECO:0000313" key="2">
    <source>
        <dbReference type="EMBL" id="ORZ32844.1"/>
    </source>
</evidence>
<keyword evidence="3" id="KW-1185">Reference proteome</keyword>
<dbReference type="Proteomes" id="UP000193411">
    <property type="component" value="Unassembled WGS sequence"/>
</dbReference>
<dbReference type="PANTHER" id="PTHR13464:SF0">
    <property type="entry name" value="SAP30-BINDING PROTEIN"/>
    <property type="match status" value="1"/>
</dbReference>
<dbReference type="GO" id="GO:0006355">
    <property type="term" value="P:regulation of DNA-templated transcription"/>
    <property type="evidence" value="ECO:0007669"/>
    <property type="project" value="InterPro"/>
</dbReference>
<feature type="region of interest" description="Disordered" evidence="1">
    <location>
        <begin position="227"/>
        <end position="265"/>
    </location>
</feature>
<feature type="region of interest" description="Disordered" evidence="1">
    <location>
        <begin position="72"/>
        <end position="105"/>
    </location>
</feature>
<protein>
    <recommendedName>
        <fullName evidence="4">HCNGP-like protein-domain-containing protein</fullName>
    </recommendedName>
</protein>
<feature type="compositionally biased region" description="Low complexity" evidence="1">
    <location>
        <begin position="94"/>
        <end position="105"/>
    </location>
</feature>
<dbReference type="EMBL" id="MCFL01000041">
    <property type="protein sequence ID" value="ORZ32844.1"/>
    <property type="molecule type" value="Genomic_DNA"/>
</dbReference>
<evidence type="ECO:0008006" key="4">
    <source>
        <dbReference type="Google" id="ProtNLM"/>
    </source>
</evidence>
<dbReference type="AlphaFoldDB" id="A0A1Y2HFQ8"/>
<feature type="compositionally biased region" description="Basic and acidic residues" evidence="1">
    <location>
        <begin position="81"/>
        <end position="91"/>
    </location>
</feature>
<dbReference type="Pfam" id="PF07818">
    <property type="entry name" value="HCNGP"/>
    <property type="match status" value="1"/>
</dbReference>
<sequence>MDVDDDDQAPILGPQRPSPQHSPKQSPPAVPVLPPFQLDTSSWIIPVVSNVTDMYSYSDFIAHFMHGRQMTSQQESIVESPTRRSSHDSHSSPRKSAPPSALSTLPSSSFASAAASCQLFSSFTPSPIAIPPPAPASKIDPALLDKLKQWTHLKHTTGQHFTDAVLRAPNAGNPAVLHKMVAMFGIDEYGSQFSPLHPWERQSADDGGRGREKLKRGEFLTELAKRQAQVAARAQQQRQSDTASGVRPTISFVRGRTGDQPSDRW</sequence>
<proteinExistence type="predicted"/>
<dbReference type="InterPro" id="IPR012479">
    <property type="entry name" value="SAP30BP"/>
</dbReference>
<comment type="caution">
    <text evidence="2">The sequence shown here is derived from an EMBL/GenBank/DDBJ whole genome shotgun (WGS) entry which is preliminary data.</text>
</comment>
<feature type="compositionally biased region" description="Low complexity" evidence="1">
    <location>
        <begin position="227"/>
        <end position="239"/>
    </location>
</feature>
<evidence type="ECO:0000313" key="3">
    <source>
        <dbReference type="Proteomes" id="UP000193411"/>
    </source>
</evidence>
<dbReference type="GO" id="GO:0005634">
    <property type="term" value="C:nucleus"/>
    <property type="evidence" value="ECO:0007669"/>
    <property type="project" value="TreeGrafter"/>
</dbReference>
<reference evidence="2 3" key="1">
    <citation type="submission" date="2016-07" db="EMBL/GenBank/DDBJ databases">
        <title>Pervasive Adenine N6-methylation of Active Genes in Fungi.</title>
        <authorList>
            <consortium name="DOE Joint Genome Institute"/>
            <person name="Mondo S.J."/>
            <person name="Dannebaum R.O."/>
            <person name="Kuo R.C."/>
            <person name="Labutti K."/>
            <person name="Haridas S."/>
            <person name="Kuo A."/>
            <person name="Salamov A."/>
            <person name="Ahrendt S.R."/>
            <person name="Lipzen A."/>
            <person name="Sullivan W."/>
            <person name="Andreopoulos W.B."/>
            <person name="Clum A."/>
            <person name="Lindquist E."/>
            <person name="Daum C."/>
            <person name="Ramamoorthy G.K."/>
            <person name="Gryganskyi A."/>
            <person name="Culley D."/>
            <person name="Magnuson J.K."/>
            <person name="James T.Y."/>
            <person name="O'Malley M.A."/>
            <person name="Stajich J.E."/>
            <person name="Spatafora J.W."/>
            <person name="Visel A."/>
            <person name="Grigoriev I.V."/>
        </authorList>
    </citation>
    <scope>NUCLEOTIDE SEQUENCE [LARGE SCALE GENOMIC DNA]</scope>
    <source>
        <strain evidence="2 3">PL171</strain>
    </source>
</reference>
<dbReference type="OrthoDB" id="1714508at2759"/>
<name>A0A1Y2HFQ8_9FUNG</name>
<gene>
    <name evidence="2" type="ORF">BCR44DRAFT_1225489</name>
</gene>
<organism evidence="2 3">
    <name type="scientific">Catenaria anguillulae PL171</name>
    <dbReference type="NCBI Taxonomy" id="765915"/>
    <lineage>
        <taxon>Eukaryota</taxon>
        <taxon>Fungi</taxon>
        <taxon>Fungi incertae sedis</taxon>
        <taxon>Blastocladiomycota</taxon>
        <taxon>Blastocladiomycetes</taxon>
        <taxon>Blastocladiales</taxon>
        <taxon>Catenariaceae</taxon>
        <taxon>Catenaria</taxon>
    </lineage>
</organism>
<feature type="region of interest" description="Disordered" evidence="1">
    <location>
        <begin position="1"/>
        <end position="33"/>
    </location>
</feature>
<feature type="compositionally biased region" description="Low complexity" evidence="1">
    <location>
        <begin position="14"/>
        <end position="24"/>
    </location>
</feature>
<accession>A0A1Y2HFQ8</accession>
<dbReference type="PANTHER" id="PTHR13464">
    <property type="entry name" value="TRANSCRIPTIONAL REGULATOR PROTEIN HCNGP"/>
    <property type="match status" value="1"/>
</dbReference>
<evidence type="ECO:0000256" key="1">
    <source>
        <dbReference type="SAM" id="MobiDB-lite"/>
    </source>
</evidence>